<dbReference type="GO" id="GO:0005912">
    <property type="term" value="C:adherens junction"/>
    <property type="evidence" value="ECO:0007669"/>
    <property type="project" value="TreeGrafter"/>
</dbReference>
<dbReference type="RefSeq" id="XP_022376518.1">
    <property type="nucleotide sequence ID" value="XM_022520810.1"/>
</dbReference>
<feature type="region of interest" description="Disordered" evidence="1">
    <location>
        <begin position="337"/>
        <end position="426"/>
    </location>
</feature>
<feature type="compositionally biased region" description="Basic and acidic residues" evidence="1">
    <location>
        <begin position="1338"/>
        <end position="1352"/>
    </location>
</feature>
<dbReference type="OrthoDB" id="8669630at2759"/>
<feature type="region of interest" description="Disordered" evidence="1">
    <location>
        <begin position="1"/>
        <end position="137"/>
    </location>
</feature>
<evidence type="ECO:0000313" key="2">
    <source>
        <dbReference type="Proteomes" id="UP000248482"/>
    </source>
</evidence>
<feature type="region of interest" description="Disordered" evidence="1">
    <location>
        <begin position="466"/>
        <end position="485"/>
    </location>
</feature>
<feature type="compositionally biased region" description="Low complexity" evidence="1">
    <location>
        <begin position="1323"/>
        <end position="1335"/>
    </location>
</feature>
<evidence type="ECO:0000256" key="1">
    <source>
        <dbReference type="SAM" id="MobiDB-lite"/>
    </source>
</evidence>
<feature type="compositionally biased region" description="Low complexity" evidence="1">
    <location>
        <begin position="1284"/>
        <end position="1296"/>
    </location>
</feature>
<feature type="compositionally biased region" description="Basic and acidic residues" evidence="1">
    <location>
        <begin position="1269"/>
        <end position="1281"/>
    </location>
</feature>
<dbReference type="PANTHER" id="PTHR34757:SF1">
    <property type="entry name" value="JUNCTIONAL CADHERIN 5-ASSOCIATED PROTEIN"/>
    <property type="match status" value="1"/>
</dbReference>
<gene>
    <name evidence="3" type="primary">LOC111158641</name>
</gene>
<protein>
    <submittedName>
        <fullName evidence="3">Junctional protein associated with coronary artery disease</fullName>
    </submittedName>
</protein>
<dbReference type="GO" id="GO:1903589">
    <property type="term" value="P:positive regulation of blood vessel endothelial cell proliferation involved in sprouting angiogenesis"/>
    <property type="evidence" value="ECO:0007669"/>
    <property type="project" value="TreeGrafter"/>
</dbReference>
<feature type="region of interest" description="Disordered" evidence="1">
    <location>
        <begin position="1110"/>
        <end position="1369"/>
    </location>
</feature>
<accession>A0A2Y9KTM9</accession>
<dbReference type="InterPro" id="IPR028221">
    <property type="entry name" value="JCAD"/>
</dbReference>
<feature type="compositionally biased region" description="Polar residues" evidence="1">
    <location>
        <begin position="273"/>
        <end position="285"/>
    </location>
</feature>
<name>A0A2Y9KTM9_ENHLU</name>
<dbReference type="GeneID" id="111158641"/>
<dbReference type="STRING" id="391180.A0A2Y9KTM9"/>
<feature type="compositionally biased region" description="Basic and acidic residues" evidence="1">
    <location>
        <begin position="893"/>
        <end position="913"/>
    </location>
</feature>
<feature type="region of interest" description="Disordered" evidence="1">
    <location>
        <begin position="497"/>
        <end position="565"/>
    </location>
</feature>
<sequence length="1369" mass="149063">MYSVEDLLISHGYKVSRSVPAPSRDEREGRRPARSRARAGQDLPNGCDDGRAALPRSKPSQGKGHASTSENSHRTPRAHGEPQSASASRAPELGFYHQPVLRWSSQPQPAPDHTHRRRRGEEVSGVLGPRDQEDLEDRGMAQAHSLPVHMRESPWEVGGRTENVMKKTVWEEELRMAGPAKWQNISLESWNQPRKLGRQMSDGDGEKLFQDLYPFMQGERALNSQSKGKSQSLPRVLLPESLSCMDIPIPLNDGHFPGVPKMPFYPPNCAPNLESTRNPEKSASSAPLPRPKFGRPLKPPSYDTHQHTRLAVEKSDSPDSQQADLCISYLSRTHEPRLEPCASDSGLEPPVYVPPPSYRSPPQHISNPYGDDPAPRPVCGGPRQQLAPMELAGSGCRVPPSPPRAGSTYGVSPRSPRSSPRQPWPTTAYDSSVLYIPFDDPRIRHFKLAHPQGFCQETKVEEKSYNCSPSAVPTPAPGRSHHDGATLSSEMVTTLPGSISSSITTEPSPQRPWGRLSRDVENGGFPDHRDHGATRGRWPAVGRGQHGHTEGPASSPSPQGESTWETRTKLKKFETGIQTKKSSKKKMNETIFCLVSIPVKSESHLPDTDTNNNDLKQSTEKKNGLDKSTALQEQSLLSLSSTDLELQALTGSMAGRTEFQKQDLGEPEEGKQTDDLRFIPPAKHRELKYSGSWPGHQYRDQQTQTTFTEDSKSPWHPPTEKPGGSPKAVLTPRFSDPMASDAHVPVALASRDQNQGPKAPPLKGQMSLSPSSNSAFSRTMSCTHQAPVLKAVPGQADVDGRGRGPSPRPQGEVVKGETTGPYNSKQPFGQFLLKPVSRRPWDLISQLESFNKELQEEEDSGQSSSDSRSEDSDTEWPCEVHADVLGKTWGFGEDSRAWRAEEPRRRPVLDEPGARPGRVKSKSESWSDEQKPSWSPAPPLSPGPTTVGGGRGAASLWVHRSLGAEEGHQEAEPRAYKLADSPGPLHRGTSRSSDTKPVPSSDPAELRPPQGGEELPAVSISAELSAAAPRKAGAGAGRSPPPQLSLASKPRGLSAPDLRSVGLPPAREQSAQKLDGFLGEPSAIEIPPNEPLQARAARILGIEVAVESLLPGTRTGQNQHPEPDGSALGPEAPREESVSSSVPPDDPSSVPPDDPPLSTDAFYGRRKCGWTKSPLFVGERDSDRWAPLATEHSNVDGTIPSEAPSPEPQPSPQESQPFNHKDVGTKPPFRSTLFHFIERTPSVPGSEKRLRSTSKVIESLQEKLASPPRRADPDRLMRMKEVNSVSRMRLLSSRSADSVDDAEDLKAERGPGVPPGGPVSLKPGNSPPVSSGGSPLEEDGHPSAQREEKDVLQDFWCPDSYDPSRVERV</sequence>
<feature type="region of interest" description="Disordered" evidence="1">
    <location>
        <begin position="270"/>
        <end position="321"/>
    </location>
</feature>
<feature type="region of interest" description="Disordered" evidence="1">
    <location>
        <begin position="849"/>
        <end position="1089"/>
    </location>
</feature>
<feature type="region of interest" description="Disordered" evidence="1">
    <location>
        <begin position="602"/>
        <end position="629"/>
    </location>
</feature>
<feature type="region of interest" description="Disordered" evidence="1">
    <location>
        <begin position="656"/>
        <end position="828"/>
    </location>
</feature>
<dbReference type="KEGG" id="elk:111158641"/>
<feature type="compositionally biased region" description="Polar residues" evidence="1">
    <location>
        <begin position="552"/>
        <end position="563"/>
    </location>
</feature>
<feature type="compositionally biased region" description="Polar residues" evidence="1">
    <location>
        <begin position="766"/>
        <end position="784"/>
    </location>
</feature>
<reference evidence="3" key="1">
    <citation type="submission" date="2025-08" db="UniProtKB">
        <authorList>
            <consortium name="RefSeq"/>
        </authorList>
    </citation>
    <scope>IDENTIFICATION</scope>
    <source>
        <tissue evidence="3">Blood</tissue>
    </source>
</reference>
<dbReference type="PANTHER" id="PTHR34757">
    <property type="entry name" value="JUNCTIONAL PROTEIN ASSOCIATED WITH CORONARY ARTERY DISEASE"/>
    <property type="match status" value="1"/>
</dbReference>
<feature type="compositionally biased region" description="Basic and acidic residues" evidence="1">
    <location>
        <begin position="516"/>
        <end position="533"/>
    </location>
</feature>
<feature type="compositionally biased region" description="Pro residues" evidence="1">
    <location>
        <begin position="1144"/>
        <end position="1155"/>
    </location>
</feature>
<feature type="compositionally biased region" description="Basic and acidic residues" evidence="1">
    <location>
        <begin position="962"/>
        <end position="977"/>
    </location>
</feature>
<feature type="compositionally biased region" description="Low complexity" evidence="1">
    <location>
        <begin position="498"/>
        <end position="508"/>
    </location>
</feature>
<dbReference type="CTD" id="57608"/>
<dbReference type="Proteomes" id="UP000248482">
    <property type="component" value="Unplaced"/>
</dbReference>
<feature type="compositionally biased region" description="Basic and acidic residues" evidence="1">
    <location>
        <begin position="304"/>
        <end position="317"/>
    </location>
</feature>
<evidence type="ECO:0000313" key="3">
    <source>
        <dbReference type="RefSeq" id="XP_022376518.1"/>
    </source>
</evidence>
<feature type="compositionally biased region" description="Low complexity" evidence="1">
    <location>
        <begin position="412"/>
        <end position="421"/>
    </location>
</feature>
<feature type="compositionally biased region" description="Basic and acidic residues" evidence="1">
    <location>
        <begin position="921"/>
        <end position="931"/>
    </location>
</feature>
<proteinExistence type="predicted"/>
<dbReference type="Pfam" id="PF15351">
    <property type="entry name" value="JCAD"/>
    <property type="match status" value="1"/>
</dbReference>
<dbReference type="GO" id="GO:0032587">
    <property type="term" value="C:ruffle membrane"/>
    <property type="evidence" value="ECO:0007669"/>
    <property type="project" value="TreeGrafter"/>
</dbReference>
<keyword evidence="2" id="KW-1185">Reference proteome</keyword>
<organism evidence="2 3">
    <name type="scientific">Enhydra lutris kenyoni</name>
    <name type="common">northern sea otter</name>
    <dbReference type="NCBI Taxonomy" id="391180"/>
    <lineage>
        <taxon>Eukaryota</taxon>
        <taxon>Metazoa</taxon>
        <taxon>Chordata</taxon>
        <taxon>Craniata</taxon>
        <taxon>Vertebrata</taxon>
        <taxon>Euteleostomi</taxon>
        <taxon>Mammalia</taxon>
        <taxon>Eutheria</taxon>
        <taxon>Laurasiatheria</taxon>
        <taxon>Carnivora</taxon>
        <taxon>Caniformia</taxon>
        <taxon>Musteloidea</taxon>
        <taxon>Mustelidae</taxon>
        <taxon>Lutrinae</taxon>
        <taxon>Enhydra</taxon>
    </lineage>
</organism>
<feature type="compositionally biased region" description="Basic and acidic residues" evidence="1">
    <location>
        <begin position="658"/>
        <end position="688"/>
    </location>
</feature>